<dbReference type="EMBL" id="JAGKQM010000004">
    <property type="protein sequence ID" value="KAH0929770.1"/>
    <property type="molecule type" value="Genomic_DNA"/>
</dbReference>
<dbReference type="PANTHER" id="PTHR33432">
    <property type="entry name" value="PROTEIN EMSY-LIKE 4"/>
    <property type="match status" value="1"/>
</dbReference>
<dbReference type="InterPro" id="IPR033485">
    <property type="entry name" value="EMSY-LIKE_plant"/>
</dbReference>
<sequence>MENSSLKVEISAQVTSQGLSLGLLNSVLISQCREIEEFLVDESDDGNITSLGSYPDSSVRAQLSLLRFKDFETTTVHQQIKTRFNDPVLSRLITDQIVLESQRKDLPQGPLLITVFLKFTKKEYIVAPFSSAPWTTAKVEGSCAICLEKMSEEESEQELSDYFDRVVGEMTTKANKKSIKSDSVGKILKEKQKTHKFMKQKTHKVEETSRSKESLAEAKIKLEALDEKDRERRRTPELKNNLEYYVYATKEKERLDSLKAIGSPISLRSEELTARPVAVDYTQKYPTEVKEIIKEWETNKTWLPKVKLDEVVYLILKKSECESVKVKDKKQKPVSFPWSSSAKPISYRPSDQPPRGQVMTKYDPVEISPKDIEWIAEDHGAGNPYGYNGQANVLSRTTGPNNVLQKGSSLAKTSIKNELRPSQNGTGKRNHVDIRISRPTSVLIREVERVRGSHNPDPQEVEMAKRVLEEQEHALVGAITKLGDISKWRKWHVFSLQRSFD</sequence>
<keyword evidence="2" id="KW-1185">Reference proteome</keyword>
<reference evidence="1 2" key="1">
    <citation type="submission" date="2021-05" db="EMBL/GenBank/DDBJ databases">
        <title>Genome Assembly of Synthetic Allotetraploid Brassica napus Reveals Homoeologous Exchanges between Subgenomes.</title>
        <authorList>
            <person name="Davis J.T."/>
        </authorList>
    </citation>
    <scope>NUCLEOTIDE SEQUENCE [LARGE SCALE GENOMIC DNA]</scope>
    <source>
        <strain evidence="2">cv. Da-Ae</strain>
        <tissue evidence="1">Seedling</tissue>
    </source>
</reference>
<evidence type="ECO:0000313" key="1">
    <source>
        <dbReference type="EMBL" id="KAH0929770.1"/>
    </source>
</evidence>
<dbReference type="Proteomes" id="UP000824890">
    <property type="component" value="Unassembled WGS sequence"/>
</dbReference>
<organism evidence="1 2">
    <name type="scientific">Brassica napus</name>
    <name type="common">Rape</name>
    <dbReference type="NCBI Taxonomy" id="3708"/>
    <lineage>
        <taxon>Eukaryota</taxon>
        <taxon>Viridiplantae</taxon>
        <taxon>Streptophyta</taxon>
        <taxon>Embryophyta</taxon>
        <taxon>Tracheophyta</taxon>
        <taxon>Spermatophyta</taxon>
        <taxon>Magnoliopsida</taxon>
        <taxon>eudicotyledons</taxon>
        <taxon>Gunneridae</taxon>
        <taxon>Pentapetalae</taxon>
        <taxon>rosids</taxon>
        <taxon>malvids</taxon>
        <taxon>Brassicales</taxon>
        <taxon>Brassicaceae</taxon>
        <taxon>Brassiceae</taxon>
        <taxon>Brassica</taxon>
    </lineage>
</organism>
<name>A0ABQ8DMQ1_BRANA</name>
<gene>
    <name evidence="1" type="ORF">HID58_015497</name>
</gene>
<dbReference type="PANTHER" id="PTHR33432:SF36">
    <property type="entry name" value="(RAPE) HYPOTHETICAL PROTEIN"/>
    <property type="match status" value="1"/>
</dbReference>
<evidence type="ECO:0000313" key="2">
    <source>
        <dbReference type="Proteomes" id="UP000824890"/>
    </source>
</evidence>
<accession>A0ABQ8DMQ1</accession>
<proteinExistence type="predicted"/>
<protein>
    <submittedName>
        <fullName evidence="1">Uncharacterized protein</fullName>
    </submittedName>
</protein>
<comment type="caution">
    <text evidence="1">The sequence shown here is derived from an EMBL/GenBank/DDBJ whole genome shotgun (WGS) entry which is preliminary data.</text>
</comment>